<sequence>MTSFTKGEEERHDNYQRKIYENLQHNQQRRMQLQNDLQSHQRNHRLSKAAWLQGRWLEISEQEHRAQIHNQKLLQDFQRAQDTLNDMVARTEAMNTIRVQYEQYLVESFPRWQQRLKDIRVSEKSKQIQQHLKSYIQQMEKDEGIKPEHRSDFRGHRLSSNSPDPSQPSHTVLNTHQTAKDIKQNAERFNHHPYIPPTWLTGSQPFISGLPQNNFPKDYKNLQNIQALNHPLPPYYSLPGQSSHCPDQQKPPSADHVWAGVRQEFMPTAHFTPAGAFWPRLPVLSPMTCGNVPDPSEEKIQCSETDREKMTKETLNPNEESCQRPKHRRNGKESDRSSELDCRPVRLSIKHEESSESSAVSSEITVSGVQKWRKKRNGTKSNSTENRNKSQGSSSVSQNVSDSHSDTKISKTHQKPSKCNSKESIITEKNVDAVMEDEDKADESRSQEVSQISVSSGKKDESEGINIKEEEDSEGDDIIVAEEKTSHREAEDEEEDEESVEGDEEAGLDDEAEGGDEGSEQVMEKRHGAEPSDREEPEMEGDVPEEISDSGDGGETTEEGERDNSCHEKETGKTQGHVDDEREIHNSLEESEEEGVYNQEIEDDEEEDDEVVVEKAYPWSRHPLDDHTKCPDDDDDDIEGLLNPVNSQTQQGDDVKETDQSNDQYSSSEEENLPQKNHPAATNKIEESDDEFDHFYD</sequence>
<proteinExistence type="predicted"/>
<feature type="compositionally biased region" description="Basic and acidic residues" evidence="1">
    <location>
        <begin position="331"/>
        <end position="354"/>
    </location>
</feature>
<feature type="compositionally biased region" description="Polar residues" evidence="1">
    <location>
        <begin position="158"/>
        <end position="174"/>
    </location>
</feature>
<feature type="compositionally biased region" description="Basic and acidic residues" evidence="1">
    <location>
        <begin position="562"/>
        <end position="588"/>
    </location>
</feature>
<feature type="compositionally biased region" description="Polar residues" evidence="1">
    <location>
        <begin position="447"/>
        <end position="456"/>
    </location>
</feature>
<organism evidence="2 3">
    <name type="scientific">Cirrhinus molitorella</name>
    <name type="common">mud carp</name>
    <dbReference type="NCBI Taxonomy" id="172907"/>
    <lineage>
        <taxon>Eukaryota</taxon>
        <taxon>Metazoa</taxon>
        <taxon>Chordata</taxon>
        <taxon>Craniata</taxon>
        <taxon>Vertebrata</taxon>
        <taxon>Euteleostomi</taxon>
        <taxon>Actinopterygii</taxon>
        <taxon>Neopterygii</taxon>
        <taxon>Teleostei</taxon>
        <taxon>Ostariophysi</taxon>
        <taxon>Cypriniformes</taxon>
        <taxon>Cyprinidae</taxon>
        <taxon>Labeoninae</taxon>
        <taxon>Labeonini</taxon>
        <taxon>Cirrhinus</taxon>
    </lineage>
</organism>
<gene>
    <name evidence="2" type="ORF">QQF64_007336</name>
</gene>
<evidence type="ECO:0000313" key="2">
    <source>
        <dbReference type="EMBL" id="KAL1262071.1"/>
    </source>
</evidence>
<feature type="compositionally biased region" description="Basic and acidic residues" evidence="1">
    <location>
        <begin position="139"/>
        <end position="155"/>
    </location>
</feature>
<accession>A0ABR3MAH3</accession>
<evidence type="ECO:0000313" key="3">
    <source>
        <dbReference type="Proteomes" id="UP001558613"/>
    </source>
</evidence>
<evidence type="ECO:0008006" key="4">
    <source>
        <dbReference type="Google" id="ProtNLM"/>
    </source>
</evidence>
<feature type="compositionally biased region" description="Acidic residues" evidence="1">
    <location>
        <begin position="589"/>
        <end position="611"/>
    </location>
</feature>
<feature type="region of interest" description="Disordered" evidence="1">
    <location>
        <begin position="139"/>
        <end position="174"/>
    </location>
</feature>
<comment type="caution">
    <text evidence="2">The sequence shown here is derived from an EMBL/GenBank/DDBJ whole genome shotgun (WGS) entry which is preliminary data.</text>
</comment>
<feature type="compositionally biased region" description="Basic and acidic residues" evidence="1">
    <location>
        <begin position="622"/>
        <end position="631"/>
    </location>
</feature>
<feature type="compositionally biased region" description="Basic and acidic residues" evidence="1">
    <location>
        <begin position="457"/>
        <end position="468"/>
    </location>
</feature>
<feature type="compositionally biased region" description="Acidic residues" evidence="1">
    <location>
        <begin position="535"/>
        <end position="549"/>
    </location>
</feature>
<feature type="compositionally biased region" description="Acidic residues" evidence="1">
    <location>
        <begin position="491"/>
        <end position="519"/>
    </location>
</feature>
<name>A0ABR3MAH3_9TELE</name>
<feature type="region of interest" description="Disordered" evidence="1">
    <location>
        <begin position="289"/>
        <end position="697"/>
    </location>
</feature>
<dbReference type="EMBL" id="JAYMGO010000014">
    <property type="protein sequence ID" value="KAL1262071.1"/>
    <property type="molecule type" value="Genomic_DNA"/>
</dbReference>
<evidence type="ECO:0000256" key="1">
    <source>
        <dbReference type="SAM" id="MobiDB-lite"/>
    </source>
</evidence>
<protein>
    <recommendedName>
        <fullName evidence="4">Glutamic acid-rich protein-like</fullName>
    </recommendedName>
</protein>
<feature type="compositionally biased region" description="Low complexity" evidence="1">
    <location>
        <begin position="390"/>
        <end position="402"/>
    </location>
</feature>
<reference evidence="2 3" key="1">
    <citation type="submission" date="2023-09" db="EMBL/GenBank/DDBJ databases">
        <authorList>
            <person name="Wang M."/>
        </authorList>
    </citation>
    <scope>NUCLEOTIDE SEQUENCE [LARGE SCALE GENOMIC DNA]</scope>
    <source>
        <strain evidence="2">GT-2023</strain>
        <tissue evidence="2">Liver</tissue>
    </source>
</reference>
<feature type="compositionally biased region" description="Acidic residues" evidence="1">
    <location>
        <begin position="469"/>
        <end position="480"/>
    </location>
</feature>
<dbReference type="Proteomes" id="UP001558613">
    <property type="component" value="Unassembled WGS sequence"/>
</dbReference>
<feature type="compositionally biased region" description="Basic and acidic residues" evidence="1">
    <location>
        <begin position="522"/>
        <end position="534"/>
    </location>
</feature>
<keyword evidence="3" id="KW-1185">Reference proteome</keyword>
<feature type="compositionally biased region" description="Acidic residues" evidence="1">
    <location>
        <begin position="687"/>
        <end position="697"/>
    </location>
</feature>
<feature type="compositionally biased region" description="Basic and acidic residues" evidence="1">
    <location>
        <begin position="296"/>
        <end position="312"/>
    </location>
</feature>
<feature type="compositionally biased region" description="Basic and acidic residues" evidence="1">
    <location>
        <begin position="481"/>
        <end position="490"/>
    </location>
</feature>